<dbReference type="RefSeq" id="WP_353294445.1">
    <property type="nucleotide sequence ID" value="NZ_BAABWH010000004.1"/>
</dbReference>
<keyword evidence="2" id="KW-0732">Signal</keyword>
<feature type="region of interest" description="Disordered" evidence="1">
    <location>
        <begin position="20"/>
        <end position="45"/>
    </location>
</feature>
<accession>A0ABP9ZZK7</accession>
<evidence type="ECO:0000313" key="4">
    <source>
        <dbReference type="Proteomes" id="UP001481413"/>
    </source>
</evidence>
<feature type="chain" id="PRO_5047280752" evidence="2">
    <location>
        <begin position="25"/>
        <end position="1005"/>
    </location>
</feature>
<dbReference type="EMBL" id="BAABWH010000004">
    <property type="protein sequence ID" value="GAA6145470.1"/>
    <property type="molecule type" value="Genomic_DNA"/>
</dbReference>
<evidence type="ECO:0000256" key="1">
    <source>
        <dbReference type="SAM" id="MobiDB-lite"/>
    </source>
</evidence>
<comment type="caution">
    <text evidence="3">The sequence shown here is derived from an EMBL/GenBank/DDBJ whole genome shotgun (WGS) entry which is preliminary data.</text>
</comment>
<gene>
    <name evidence="3" type="ORF">NBRC116585_15880</name>
</gene>
<name>A0ABP9ZZK7_9GAMM</name>
<feature type="signal peptide" evidence="2">
    <location>
        <begin position="1"/>
        <end position="24"/>
    </location>
</feature>
<dbReference type="PROSITE" id="PS51257">
    <property type="entry name" value="PROKAR_LIPOPROTEIN"/>
    <property type="match status" value="1"/>
</dbReference>
<keyword evidence="4" id="KW-1185">Reference proteome</keyword>
<reference evidence="3 4" key="1">
    <citation type="submission" date="2024-04" db="EMBL/GenBank/DDBJ databases">
        <title>Draft genome sequence of Thalassolituus maritimus NBRC 116585.</title>
        <authorList>
            <person name="Miyakawa T."/>
            <person name="Kusuya Y."/>
            <person name="Miura T."/>
        </authorList>
    </citation>
    <scope>NUCLEOTIDE SEQUENCE [LARGE SCALE GENOMIC DNA]</scope>
    <source>
        <strain evidence="3 4">5NW40-0001</strain>
    </source>
</reference>
<sequence length="1005" mass="107957">MMYKVTTALLVGLMLQACSGNSSSTRTVSAPEGESSLSGRVGTATEGARVSATPIDFEGGPTRTTNDSGDIIFDGAAGQSQVNGDYELNVADDDIGASLIFIATDDNGEVRFRCEDPAGCGSSEFLALVPYEEGLDIRAGVGEVAADMTVNINWITDVASSLAKTVYIDAVQNGISEDDRADIDSAVLADLDTAKTGVYNEYTMELANLHIGQMFGISDIIYVSPIGPSQMTQVTSVNGETLKASLYYGALVSGLNSMAIESGYMEELGNITEEIIEGNGQLLEKSLDSTALTLEKILSQSAGVLRRNIDHYDSLGARVPGEAREALSELETRISLLRVGVETSVQVDVPAELASWGSNIDKAKEFIVDLTEAVKNFWGADPNKSSFITSTHANRLDTYYQAHEELYNDLIVKSFFGDETQDGVIDRMMMGVSALIDCRFGSGACPRSGSLSIASGDGDEDGHSDNVVLIDSSLQLTMRPVGEEGDSGFTQFAFFIDGDMNSLTQNGVTYVWEEDVISDGSFSSVPYIALFYDEEYTSPPPLNNAANSGLTDPAPVDPSDIAVIWPLVSFDTYLSGAGSDGGDHTLRVLLEANLIGVADPLVEGSPTHYNPFTLAFWIRSVNESEQNQSSMISQIRTTNPNSYYADSRWPSAEEFFKGRDDAPVTIPNMVRSLYRSEESLSSGEVVDIFDKEVIGESYISRVRLYPYDSLTNTTLSQACSVSLDRQDVIACSDPLTLAGEVDLDAIIASNFESGVLTDYTIPANGTYTIDLTSTDMVDGSGNFVGMTPGFEYGRPAGADCTPSAADSICGFEGVFVESIELGIERMSISLNSYMDDGDGGQLPTLAEFSLIRQNKDTFALSLAYSFGQDEDYDVISDAIGVGVGSEAQAFILEYEVLEEEFTDDIGETSTLEVERGGWVVYRSGVSLGGQDQAVIAQIATRTEYTQGTEEEACGVNDRDKLSSAEGCEAVAYLTVRGALVGTIREERENVFVARFVDGTWMIIGD</sequence>
<organism evidence="3 4">
    <name type="scientific">Thalassolituus maritimus</name>
    <dbReference type="NCBI Taxonomy" id="484498"/>
    <lineage>
        <taxon>Bacteria</taxon>
        <taxon>Pseudomonadati</taxon>
        <taxon>Pseudomonadota</taxon>
        <taxon>Gammaproteobacteria</taxon>
        <taxon>Oceanospirillales</taxon>
        <taxon>Oceanospirillaceae</taxon>
        <taxon>Thalassolituus</taxon>
    </lineage>
</organism>
<proteinExistence type="predicted"/>
<evidence type="ECO:0000313" key="3">
    <source>
        <dbReference type="EMBL" id="GAA6145470.1"/>
    </source>
</evidence>
<protein>
    <submittedName>
        <fullName evidence="3">Uncharacterized protein</fullName>
    </submittedName>
</protein>
<dbReference type="Proteomes" id="UP001481413">
    <property type="component" value="Unassembled WGS sequence"/>
</dbReference>
<evidence type="ECO:0000256" key="2">
    <source>
        <dbReference type="SAM" id="SignalP"/>
    </source>
</evidence>